<dbReference type="Proteomes" id="UP000683559">
    <property type="component" value="Chromosome"/>
</dbReference>
<gene>
    <name evidence="7" type="ORF">KP001_07050</name>
</gene>
<evidence type="ECO:0000256" key="1">
    <source>
        <dbReference type="ARBA" id="ARBA00023012"/>
    </source>
</evidence>
<evidence type="ECO:0000256" key="5">
    <source>
        <dbReference type="PROSITE-ProRule" id="PRU00169"/>
    </source>
</evidence>
<feature type="modified residue" description="4-aspartylphosphate" evidence="5">
    <location>
        <position position="51"/>
    </location>
</feature>
<dbReference type="RefSeq" id="WP_217288826.1">
    <property type="nucleotide sequence ID" value="NZ_CP077683.1"/>
</dbReference>
<accession>A0ABX8LK37</accession>
<dbReference type="InterPro" id="IPR039420">
    <property type="entry name" value="WalR-like"/>
</dbReference>
<evidence type="ECO:0000256" key="3">
    <source>
        <dbReference type="ARBA" id="ARBA00023125"/>
    </source>
</evidence>
<feature type="domain" description="Response regulatory" evidence="6">
    <location>
        <begin position="2"/>
        <end position="95"/>
    </location>
</feature>
<dbReference type="InterPro" id="IPR001789">
    <property type="entry name" value="Sig_transdc_resp-reg_receiver"/>
</dbReference>
<protein>
    <submittedName>
        <fullName evidence="7">Response regulator</fullName>
    </submittedName>
</protein>
<dbReference type="PROSITE" id="PS50110">
    <property type="entry name" value="RESPONSE_REGULATORY"/>
    <property type="match status" value="1"/>
</dbReference>
<evidence type="ECO:0000256" key="4">
    <source>
        <dbReference type="ARBA" id="ARBA00023163"/>
    </source>
</evidence>
<keyword evidence="5" id="KW-0597">Phosphoprotein</keyword>
<evidence type="ECO:0000313" key="7">
    <source>
        <dbReference type="EMBL" id="QXE92272.1"/>
    </source>
</evidence>
<reference evidence="7 8" key="1">
    <citation type="submission" date="2021-06" db="EMBL/GenBank/DDBJ databases">
        <title>Gemonas diversity in paddy soil.</title>
        <authorList>
            <person name="Liu G."/>
        </authorList>
    </citation>
    <scope>NUCLEOTIDE SEQUENCE [LARGE SCALE GENOMIC DNA]</scope>
    <source>
        <strain evidence="7 8">RG2</strain>
    </source>
</reference>
<sequence length="95" mass="10629">MHVLVIEDEIKVAQALRIGLEAEQYEVTVAYSGEDGFFQLNAEVFDLVPLDLMLPGRDGIEILTTLRTRGFETPVLILTAKDSVRRGDRLHRGSC</sequence>
<keyword evidence="8" id="KW-1185">Reference proteome</keyword>
<keyword evidence="4" id="KW-0804">Transcription</keyword>
<keyword evidence="3" id="KW-0238">DNA-binding</keyword>
<dbReference type="SMART" id="SM00448">
    <property type="entry name" value="REC"/>
    <property type="match status" value="1"/>
</dbReference>
<name>A0ABX8LK37_9BACT</name>
<dbReference type="PANTHER" id="PTHR48111:SF22">
    <property type="entry name" value="REGULATOR OF RPOS"/>
    <property type="match status" value="1"/>
</dbReference>
<evidence type="ECO:0000256" key="2">
    <source>
        <dbReference type="ARBA" id="ARBA00023015"/>
    </source>
</evidence>
<dbReference type="Pfam" id="PF00072">
    <property type="entry name" value="Response_reg"/>
    <property type="match status" value="1"/>
</dbReference>
<keyword evidence="1" id="KW-0902">Two-component regulatory system</keyword>
<keyword evidence="2" id="KW-0805">Transcription regulation</keyword>
<dbReference type="PANTHER" id="PTHR48111">
    <property type="entry name" value="REGULATOR OF RPOS"/>
    <property type="match status" value="1"/>
</dbReference>
<evidence type="ECO:0000313" key="8">
    <source>
        <dbReference type="Proteomes" id="UP000683559"/>
    </source>
</evidence>
<proteinExistence type="predicted"/>
<organism evidence="7 8">
    <name type="scientific">Geomonas subterranea</name>
    <dbReference type="NCBI Taxonomy" id="2847989"/>
    <lineage>
        <taxon>Bacteria</taxon>
        <taxon>Pseudomonadati</taxon>
        <taxon>Thermodesulfobacteriota</taxon>
        <taxon>Desulfuromonadia</taxon>
        <taxon>Geobacterales</taxon>
        <taxon>Geobacteraceae</taxon>
        <taxon>Geomonas</taxon>
    </lineage>
</organism>
<dbReference type="EMBL" id="CP077683">
    <property type="protein sequence ID" value="QXE92272.1"/>
    <property type="molecule type" value="Genomic_DNA"/>
</dbReference>
<evidence type="ECO:0000259" key="6">
    <source>
        <dbReference type="PROSITE" id="PS50110"/>
    </source>
</evidence>